<dbReference type="RefSeq" id="WP_191777817.1">
    <property type="nucleotide sequence ID" value="NZ_JACYFU010000005.1"/>
</dbReference>
<keyword evidence="1" id="KW-0732">Signal</keyword>
<keyword evidence="3" id="KW-1185">Reference proteome</keyword>
<dbReference type="EMBL" id="JACYFU010000005">
    <property type="protein sequence ID" value="MBD8067064.1"/>
    <property type="molecule type" value="Genomic_DNA"/>
</dbReference>
<evidence type="ECO:0000313" key="3">
    <source>
        <dbReference type="Proteomes" id="UP000654108"/>
    </source>
</evidence>
<feature type="chain" id="PRO_5036858133" description="SPOR domain-containing protein" evidence="1">
    <location>
        <begin position="27"/>
        <end position="104"/>
    </location>
</feature>
<accession>A0A927FXR5</accession>
<dbReference type="Proteomes" id="UP000654108">
    <property type="component" value="Unassembled WGS sequence"/>
</dbReference>
<name>A0A927FXR5_9HYPH</name>
<gene>
    <name evidence="2" type="ORF">IC608_16460</name>
</gene>
<sequence length="104" mass="10861">MALRDLLPVMVLTVAAAMLAGAQTMAAPQSGQMAVAFPPFTSETAAWEVVREAGGYVVAPTRLPNVVVAYAPDPDFQDRARRLGALLFLSAKGLCAPQLSSEAS</sequence>
<dbReference type="AlphaFoldDB" id="A0A927FXR5"/>
<evidence type="ECO:0000256" key="1">
    <source>
        <dbReference type="SAM" id="SignalP"/>
    </source>
</evidence>
<reference evidence="2" key="1">
    <citation type="submission" date="2020-09" db="EMBL/GenBank/DDBJ databases">
        <title>Genome seq and assembly of Devosia sp.</title>
        <authorList>
            <person name="Chhetri G."/>
        </authorList>
    </citation>
    <scope>NUCLEOTIDE SEQUENCE</scope>
    <source>
        <strain evidence="2">PTR5</strain>
    </source>
</reference>
<evidence type="ECO:0000313" key="2">
    <source>
        <dbReference type="EMBL" id="MBD8067064.1"/>
    </source>
</evidence>
<organism evidence="2 3">
    <name type="scientific">Devosia oryzisoli</name>
    <dbReference type="NCBI Taxonomy" id="2774138"/>
    <lineage>
        <taxon>Bacteria</taxon>
        <taxon>Pseudomonadati</taxon>
        <taxon>Pseudomonadota</taxon>
        <taxon>Alphaproteobacteria</taxon>
        <taxon>Hyphomicrobiales</taxon>
        <taxon>Devosiaceae</taxon>
        <taxon>Devosia</taxon>
    </lineage>
</organism>
<proteinExistence type="predicted"/>
<evidence type="ECO:0008006" key="4">
    <source>
        <dbReference type="Google" id="ProtNLM"/>
    </source>
</evidence>
<comment type="caution">
    <text evidence="2">The sequence shown here is derived from an EMBL/GenBank/DDBJ whole genome shotgun (WGS) entry which is preliminary data.</text>
</comment>
<protein>
    <recommendedName>
        <fullName evidence="4">SPOR domain-containing protein</fullName>
    </recommendedName>
</protein>
<feature type="signal peptide" evidence="1">
    <location>
        <begin position="1"/>
        <end position="26"/>
    </location>
</feature>